<proteinExistence type="predicted"/>
<dbReference type="EMBL" id="JAMPKM010000057">
    <property type="protein sequence ID" value="MEP0821007.1"/>
    <property type="molecule type" value="Genomic_DNA"/>
</dbReference>
<accession>A0ABV0JGT9</accession>
<dbReference type="RefSeq" id="WP_190441297.1">
    <property type="nucleotide sequence ID" value="NZ_JAMPKM010000057.1"/>
</dbReference>
<keyword evidence="2" id="KW-1185">Reference proteome</keyword>
<sequence length="46" mass="5077">MATAIDRQSLVSAMQPLNESLKQPVPNSNFDAAFKEMSEYCGLKQS</sequence>
<comment type="caution">
    <text evidence="1">The sequence shown here is derived from an EMBL/GenBank/DDBJ whole genome shotgun (WGS) entry which is preliminary data.</text>
</comment>
<dbReference type="Proteomes" id="UP001464891">
    <property type="component" value="Unassembled WGS sequence"/>
</dbReference>
<protein>
    <submittedName>
        <fullName evidence="1">Uncharacterized protein</fullName>
    </submittedName>
</protein>
<evidence type="ECO:0000313" key="2">
    <source>
        <dbReference type="Proteomes" id="UP001464891"/>
    </source>
</evidence>
<evidence type="ECO:0000313" key="1">
    <source>
        <dbReference type="EMBL" id="MEP0821007.1"/>
    </source>
</evidence>
<organism evidence="1 2">
    <name type="scientific">Trichocoleus desertorum GB2-A4</name>
    <dbReference type="NCBI Taxonomy" id="2933944"/>
    <lineage>
        <taxon>Bacteria</taxon>
        <taxon>Bacillati</taxon>
        <taxon>Cyanobacteriota</taxon>
        <taxon>Cyanophyceae</taxon>
        <taxon>Leptolyngbyales</taxon>
        <taxon>Trichocoleusaceae</taxon>
        <taxon>Trichocoleus</taxon>
    </lineage>
</organism>
<name>A0ABV0JGT9_9CYAN</name>
<reference evidence="1 2" key="1">
    <citation type="submission" date="2022-04" db="EMBL/GenBank/DDBJ databases">
        <title>Positive selection, recombination, and allopatry shape intraspecific diversity of widespread and dominant cyanobacteria.</title>
        <authorList>
            <person name="Wei J."/>
            <person name="Shu W."/>
            <person name="Hu C."/>
        </authorList>
    </citation>
    <scope>NUCLEOTIDE SEQUENCE [LARGE SCALE GENOMIC DNA]</scope>
    <source>
        <strain evidence="1 2">GB2-A4</strain>
    </source>
</reference>
<gene>
    <name evidence="1" type="ORF">NC998_28570</name>
</gene>